<dbReference type="PANTHER" id="PTHR11839:SF1">
    <property type="entry name" value="ADP-SUGAR PYROPHOSPHATASE"/>
    <property type="match status" value="1"/>
</dbReference>
<dbReference type="PRINTS" id="PR00502">
    <property type="entry name" value="NUDIXFAMILY"/>
</dbReference>
<reference evidence="4 5" key="1">
    <citation type="journal article" date="2017" name="PLoS Biol.">
        <title>The sea cucumber genome provides insights into morphological evolution and visceral regeneration.</title>
        <authorList>
            <person name="Zhang X."/>
            <person name="Sun L."/>
            <person name="Yuan J."/>
            <person name="Sun Y."/>
            <person name="Gao Y."/>
            <person name="Zhang L."/>
            <person name="Li S."/>
            <person name="Dai H."/>
            <person name="Hamel J.F."/>
            <person name="Liu C."/>
            <person name="Yu Y."/>
            <person name="Liu S."/>
            <person name="Lin W."/>
            <person name="Guo K."/>
            <person name="Jin S."/>
            <person name="Xu P."/>
            <person name="Storey K.B."/>
            <person name="Huan P."/>
            <person name="Zhang T."/>
            <person name="Zhou Y."/>
            <person name="Zhang J."/>
            <person name="Lin C."/>
            <person name="Li X."/>
            <person name="Xing L."/>
            <person name="Huo D."/>
            <person name="Sun M."/>
            <person name="Wang L."/>
            <person name="Mercier A."/>
            <person name="Li F."/>
            <person name="Yang H."/>
            <person name="Xiang J."/>
        </authorList>
    </citation>
    <scope>NUCLEOTIDE SEQUENCE [LARGE SCALE GENOMIC DNA]</scope>
    <source>
        <strain evidence="4">Shaxun</strain>
        <tissue evidence="4">Muscle</tissue>
    </source>
</reference>
<dbReference type="InterPro" id="IPR000086">
    <property type="entry name" value="NUDIX_hydrolase_dom"/>
</dbReference>
<comment type="similarity">
    <text evidence="2">Belongs to the Nudix hydrolase family.</text>
</comment>
<dbReference type="SUPFAM" id="SSF55811">
    <property type="entry name" value="Nudix"/>
    <property type="match status" value="1"/>
</dbReference>
<proteinExistence type="inferred from homology"/>
<dbReference type="OrthoDB" id="10249920at2759"/>
<dbReference type="Pfam" id="PF00293">
    <property type="entry name" value="NUDIX"/>
    <property type="match status" value="1"/>
</dbReference>
<feature type="domain" description="Nudix hydrolase" evidence="3">
    <location>
        <begin position="89"/>
        <end position="229"/>
    </location>
</feature>
<evidence type="ECO:0000313" key="4">
    <source>
        <dbReference type="EMBL" id="PIK49815.1"/>
    </source>
</evidence>
<comment type="caution">
    <text evidence="4">The sequence shown here is derived from an EMBL/GenBank/DDBJ whole genome shotgun (WGS) entry which is preliminary data.</text>
</comment>
<evidence type="ECO:0000313" key="5">
    <source>
        <dbReference type="Proteomes" id="UP000230750"/>
    </source>
</evidence>
<evidence type="ECO:0000256" key="1">
    <source>
        <dbReference type="ARBA" id="ARBA00022801"/>
    </source>
</evidence>
<gene>
    <name evidence="4" type="ORF">BSL78_13317</name>
</gene>
<organism evidence="4 5">
    <name type="scientific">Stichopus japonicus</name>
    <name type="common">Sea cucumber</name>
    <dbReference type="NCBI Taxonomy" id="307972"/>
    <lineage>
        <taxon>Eukaryota</taxon>
        <taxon>Metazoa</taxon>
        <taxon>Echinodermata</taxon>
        <taxon>Eleutherozoa</taxon>
        <taxon>Echinozoa</taxon>
        <taxon>Holothuroidea</taxon>
        <taxon>Aspidochirotacea</taxon>
        <taxon>Aspidochirotida</taxon>
        <taxon>Stichopodidae</taxon>
        <taxon>Apostichopus</taxon>
    </lineage>
</organism>
<dbReference type="InterPro" id="IPR020084">
    <property type="entry name" value="NUDIX_hydrolase_CS"/>
</dbReference>
<dbReference type="InterPro" id="IPR020476">
    <property type="entry name" value="Nudix_hydrolase"/>
</dbReference>
<dbReference type="PROSITE" id="PS51462">
    <property type="entry name" value="NUDIX"/>
    <property type="match status" value="1"/>
</dbReference>
<dbReference type="GO" id="GO:0019693">
    <property type="term" value="P:ribose phosphate metabolic process"/>
    <property type="evidence" value="ECO:0007669"/>
    <property type="project" value="TreeGrafter"/>
</dbReference>
<dbReference type="GO" id="GO:0047631">
    <property type="term" value="F:ADP-ribose diphosphatase activity"/>
    <property type="evidence" value="ECO:0007669"/>
    <property type="project" value="TreeGrafter"/>
</dbReference>
<dbReference type="CDD" id="cd18888">
    <property type="entry name" value="NUDIX_ADPRase_Nudt5"/>
    <property type="match status" value="1"/>
</dbReference>
<dbReference type="GO" id="GO:0005634">
    <property type="term" value="C:nucleus"/>
    <property type="evidence" value="ECO:0007669"/>
    <property type="project" value="TreeGrafter"/>
</dbReference>
<dbReference type="InterPro" id="IPR015797">
    <property type="entry name" value="NUDIX_hydrolase-like_dom_sf"/>
</dbReference>
<keyword evidence="5" id="KW-1185">Reference proteome</keyword>
<dbReference type="PROSITE" id="PS00893">
    <property type="entry name" value="NUDIX_BOX"/>
    <property type="match status" value="1"/>
</dbReference>
<name>A0A2G8KPC4_STIJA</name>
<dbReference type="EMBL" id="MRZV01000446">
    <property type="protein sequence ID" value="PIK49815.1"/>
    <property type="molecule type" value="Genomic_DNA"/>
</dbReference>
<evidence type="ECO:0000259" key="3">
    <source>
        <dbReference type="PROSITE" id="PS51462"/>
    </source>
</evidence>
<accession>A0A2G8KPC4</accession>
<dbReference type="STRING" id="307972.A0A2G8KPC4"/>
<dbReference type="AlphaFoldDB" id="A0A2G8KPC4"/>
<evidence type="ECO:0000256" key="2">
    <source>
        <dbReference type="RuleBase" id="RU003476"/>
    </source>
</evidence>
<sequence>MKSSVFLRKYVHLHFQVSTEVSSRKCKMSTEQSAVVLDKNYLSQQNEMKCRPLRQEVLHKETWLSLERAHYQTPNGERCWEMVRRVQKSSQVADGVTVIATLKRLFHYDCIILIKQYRPPLAKYTIEFPAGLIDAGESAPDAAIRELKEETGISVLYKNHHQVRITLQGVSGSEGVALDAGTSSCTVSMVHVDIDGDSSENSSPVQNLDEDEFIEVLIVPLHNLERQLK</sequence>
<protein>
    <submittedName>
        <fullName evidence="4">Putative ADP-sugar pyrophosphatase</fullName>
    </submittedName>
</protein>
<keyword evidence="1 2" id="KW-0378">Hydrolase</keyword>
<dbReference type="PANTHER" id="PTHR11839">
    <property type="entry name" value="UDP/ADP-SUGAR PYROPHOSPHATASE"/>
    <property type="match status" value="1"/>
</dbReference>
<feature type="non-terminal residue" evidence="4">
    <location>
        <position position="229"/>
    </location>
</feature>
<dbReference type="Proteomes" id="UP000230750">
    <property type="component" value="Unassembled WGS sequence"/>
</dbReference>
<dbReference type="Gene3D" id="3.90.79.10">
    <property type="entry name" value="Nucleoside Triphosphate Pyrophosphohydrolase"/>
    <property type="match status" value="1"/>
</dbReference>
<dbReference type="GO" id="GO:0006753">
    <property type="term" value="P:nucleoside phosphate metabolic process"/>
    <property type="evidence" value="ECO:0007669"/>
    <property type="project" value="TreeGrafter"/>
</dbReference>